<accession>A0A820C6F1</accession>
<dbReference type="EMBL" id="CAJOBP010000001">
    <property type="protein sequence ID" value="CAF4096575.1"/>
    <property type="molecule type" value="Genomic_DNA"/>
</dbReference>
<protein>
    <recommendedName>
        <fullName evidence="7">TIL domain-containing protein</fullName>
    </recommendedName>
</protein>
<dbReference type="InterPro" id="IPR002919">
    <property type="entry name" value="TIL_dom"/>
</dbReference>
<reference evidence="10" key="1">
    <citation type="submission" date="2021-02" db="EMBL/GenBank/DDBJ databases">
        <authorList>
            <person name="Nowell W R."/>
        </authorList>
    </citation>
    <scope>NUCLEOTIDE SEQUENCE</scope>
</reference>
<feature type="domain" description="TIL" evidence="7">
    <location>
        <begin position="448"/>
        <end position="502"/>
    </location>
</feature>
<dbReference type="InterPro" id="IPR029454">
    <property type="entry name" value="ODR-4-like"/>
</dbReference>
<feature type="transmembrane region" description="Helical" evidence="6">
    <location>
        <begin position="423"/>
        <end position="442"/>
    </location>
</feature>
<dbReference type="PANTHER" id="PTHR33966">
    <property type="entry name" value="PROTEIN ODR-4 HOMOLOG"/>
    <property type="match status" value="1"/>
</dbReference>
<evidence type="ECO:0000313" key="12">
    <source>
        <dbReference type="Proteomes" id="UP000663873"/>
    </source>
</evidence>
<dbReference type="CDD" id="cd19941">
    <property type="entry name" value="TIL"/>
    <property type="match status" value="2"/>
</dbReference>
<evidence type="ECO:0000259" key="7">
    <source>
        <dbReference type="Pfam" id="PF01826"/>
    </source>
</evidence>
<dbReference type="PANTHER" id="PTHR33966:SF1">
    <property type="entry name" value="PROTEIN ODR-4 HOMOLOG"/>
    <property type="match status" value="1"/>
</dbReference>
<dbReference type="InterPro" id="IPR036084">
    <property type="entry name" value="Ser_inhib-like_sf"/>
</dbReference>
<evidence type="ECO:0000256" key="5">
    <source>
        <dbReference type="ARBA" id="ARBA00023136"/>
    </source>
</evidence>
<dbReference type="AlphaFoldDB" id="A0A820C6F1"/>
<comment type="similarity">
    <text evidence="2">Belongs to the ODR-4 family.</text>
</comment>
<evidence type="ECO:0000313" key="11">
    <source>
        <dbReference type="Proteomes" id="UP000663862"/>
    </source>
</evidence>
<evidence type="ECO:0000256" key="3">
    <source>
        <dbReference type="ARBA" id="ARBA00022692"/>
    </source>
</evidence>
<dbReference type="EMBL" id="CAJOBQ010000014">
    <property type="protein sequence ID" value="CAF4211116.1"/>
    <property type="molecule type" value="Genomic_DNA"/>
</dbReference>
<keyword evidence="5 6" id="KW-0472">Membrane</keyword>
<evidence type="ECO:0000313" key="8">
    <source>
        <dbReference type="EMBL" id="CAF4085897.1"/>
    </source>
</evidence>
<evidence type="ECO:0000256" key="6">
    <source>
        <dbReference type="SAM" id="Phobius"/>
    </source>
</evidence>
<dbReference type="GO" id="GO:0012505">
    <property type="term" value="C:endomembrane system"/>
    <property type="evidence" value="ECO:0007669"/>
    <property type="project" value="TreeGrafter"/>
</dbReference>
<evidence type="ECO:0000256" key="4">
    <source>
        <dbReference type="ARBA" id="ARBA00022989"/>
    </source>
</evidence>
<evidence type="ECO:0000313" key="10">
    <source>
        <dbReference type="EMBL" id="CAF4211116.1"/>
    </source>
</evidence>
<feature type="domain" description="TIL" evidence="7">
    <location>
        <begin position="508"/>
        <end position="560"/>
    </location>
</feature>
<gene>
    <name evidence="8" type="ORF">HFQ381_LOCUS15</name>
    <name evidence="10" type="ORF">TSG867_LOCUS698</name>
    <name evidence="9" type="ORF">UJA718_LOCUS32</name>
</gene>
<dbReference type="EMBL" id="CAJOBO010000001">
    <property type="protein sequence ID" value="CAF4085897.1"/>
    <property type="molecule type" value="Genomic_DNA"/>
</dbReference>
<organism evidence="10 11">
    <name type="scientific">Rotaria socialis</name>
    <dbReference type="NCBI Taxonomy" id="392032"/>
    <lineage>
        <taxon>Eukaryota</taxon>
        <taxon>Metazoa</taxon>
        <taxon>Spiralia</taxon>
        <taxon>Gnathifera</taxon>
        <taxon>Rotifera</taxon>
        <taxon>Eurotatoria</taxon>
        <taxon>Bdelloidea</taxon>
        <taxon>Philodinida</taxon>
        <taxon>Philodinidae</taxon>
        <taxon>Rotaria</taxon>
    </lineage>
</organism>
<dbReference type="Proteomes" id="UP000663851">
    <property type="component" value="Unassembled WGS sequence"/>
</dbReference>
<keyword evidence="3 6" id="KW-0812">Transmembrane</keyword>
<dbReference type="GO" id="GO:0008104">
    <property type="term" value="P:intracellular protein localization"/>
    <property type="evidence" value="ECO:0007669"/>
    <property type="project" value="TreeGrafter"/>
</dbReference>
<comment type="subcellular location">
    <subcellularLocation>
        <location evidence="1">Membrane</location>
    </subcellularLocation>
</comment>
<evidence type="ECO:0000256" key="2">
    <source>
        <dbReference type="ARBA" id="ARBA00010131"/>
    </source>
</evidence>
<proteinExistence type="inferred from homology"/>
<dbReference type="Pfam" id="PF14778">
    <property type="entry name" value="ODR4-like"/>
    <property type="match status" value="1"/>
</dbReference>
<name>A0A820C6F1_9BILA</name>
<evidence type="ECO:0000313" key="9">
    <source>
        <dbReference type="EMBL" id="CAF4096575.1"/>
    </source>
</evidence>
<comment type="caution">
    <text evidence="10">The sequence shown here is derived from an EMBL/GenBank/DDBJ whole genome shotgun (WGS) entry which is preliminary data.</text>
</comment>
<sequence>MGRTVFIDTDVVTSQLNSLPKDRFSFGFVCGQSTKSERDYIHYAIDGITSKQADINSFFESSSTNKELWAKIIEITSSLCAGISIIGFYCRAKNDLLKSTNFTLKIRRLFDILQSASRIYSPWSLTQSSHRILLQSELGSGANKWLVKTMDMSSDAVHFRPVEMKTYDSTANSMWCMTTTIPIQFNVWLNSIENKNNNSMKLFETQFEQQWKQYTDNLKESLLLMDDRLLSLNSLKLSSKTSENSVDIQWLSPIDSITLNEYSNENRICYKFDGGVSLRFVTCNSDTTGNDIRQYFIEDLFRSILIRLNLALINNESNNTENISINKLILPRRIYINQPVFISAYQLIHESLSTVIDSLQENFKITSVMEDDLEAAEEFPPEITNDERLKQFNTNINQDTNHETSTAPKSVYQIVLTFIEKQFGTGNTILIVLIISILILLITQQIQCGKNETPVRCVEPCQPSCSWVNRPKCPTFACSPGCECSPGYLRETNSTSSLCIKCNQKKKCSVNEQLSSCANPCQPSCSSKNRPPCPTFTCSQGCVCRKNFYRATNDTNSRCIRC</sequence>
<evidence type="ECO:0000256" key="1">
    <source>
        <dbReference type="ARBA" id="ARBA00004370"/>
    </source>
</evidence>
<dbReference type="Pfam" id="PF01826">
    <property type="entry name" value="TIL"/>
    <property type="match status" value="2"/>
</dbReference>
<keyword evidence="4 6" id="KW-1133">Transmembrane helix</keyword>
<dbReference type="Proteomes" id="UP000663862">
    <property type="component" value="Unassembled WGS sequence"/>
</dbReference>
<dbReference type="SUPFAM" id="SSF57567">
    <property type="entry name" value="Serine protease inhibitors"/>
    <property type="match status" value="2"/>
</dbReference>
<dbReference type="GO" id="GO:0016020">
    <property type="term" value="C:membrane"/>
    <property type="evidence" value="ECO:0007669"/>
    <property type="project" value="UniProtKB-SubCell"/>
</dbReference>
<keyword evidence="12" id="KW-1185">Reference proteome</keyword>
<dbReference type="Gene3D" id="2.10.25.10">
    <property type="entry name" value="Laminin"/>
    <property type="match status" value="2"/>
</dbReference>
<dbReference type="Proteomes" id="UP000663873">
    <property type="component" value="Unassembled WGS sequence"/>
</dbReference>